<dbReference type="EMBL" id="CABL01000001">
    <property type="protein sequence ID" value="CBH74088.1"/>
    <property type="molecule type" value="Genomic_DNA"/>
</dbReference>
<protein>
    <submittedName>
        <fullName evidence="2">Uncharacterized protein</fullName>
    </submittedName>
</protein>
<evidence type="ECO:0000313" key="2">
    <source>
        <dbReference type="EMBL" id="CBH74088.1"/>
    </source>
</evidence>
<gene>
    <name evidence="2" type="ORF">CARN1_1975</name>
</gene>
<reference evidence="2" key="1">
    <citation type="submission" date="2009-10" db="EMBL/GenBank/DDBJ databases">
        <title>Diversity of trophic interactions inside an arsenic-rich microbial ecosystem.</title>
        <authorList>
            <person name="Bertin P.N."/>
            <person name="Heinrich-Salmeron A."/>
            <person name="Pelletier E."/>
            <person name="Goulhen-Chollet F."/>
            <person name="Arsene-Ploetze F."/>
            <person name="Gallien S."/>
            <person name="Calteau A."/>
            <person name="Vallenet D."/>
            <person name="Casiot C."/>
            <person name="Chane-Woon-Ming B."/>
            <person name="Giloteaux L."/>
            <person name="Barakat M."/>
            <person name="Bonnefoy V."/>
            <person name="Bruneel O."/>
            <person name="Chandler M."/>
            <person name="Cleiss J."/>
            <person name="Duran R."/>
            <person name="Elbaz-Poulichet F."/>
            <person name="Fonknechten N."/>
            <person name="Lauga B."/>
            <person name="Mornico D."/>
            <person name="Ortet P."/>
            <person name="Schaeffer C."/>
            <person name="Siguier P."/>
            <person name="Alexander Thil Smith A."/>
            <person name="Van Dorsselaer A."/>
            <person name="Weissenbach J."/>
            <person name="Medigue C."/>
            <person name="Le Paslier D."/>
        </authorList>
    </citation>
    <scope>NUCLEOTIDE SEQUENCE</scope>
</reference>
<dbReference type="AlphaFoldDB" id="E6PCA5"/>
<name>E6PCA5_9ZZZZ</name>
<sequence>MVPQQKSGGGKQVYYAALCAERRVLRDTGRLQNDFRALEPITSAAWRAIIDTSGSSGIPFWTPQIRFFTASSARWRRPGRGSPPRSTPRAA</sequence>
<organism evidence="2">
    <name type="scientific">mine drainage metagenome</name>
    <dbReference type="NCBI Taxonomy" id="410659"/>
    <lineage>
        <taxon>unclassified sequences</taxon>
        <taxon>metagenomes</taxon>
        <taxon>ecological metagenomes</taxon>
    </lineage>
</organism>
<feature type="compositionally biased region" description="Low complexity" evidence="1">
    <location>
        <begin position="80"/>
        <end position="91"/>
    </location>
</feature>
<proteinExistence type="predicted"/>
<evidence type="ECO:0000256" key="1">
    <source>
        <dbReference type="SAM" id="MobiDB-lite"/>
    </source>
</evidence>
<comment type="caution">
    <text evidence="2">The sequence shown here is derived from an EMBL/GenBank/DDBJ whole genome shotgun (WGS) entry which is preliminary data.</text>
</comment>
<feature type="region of interest" description="Disordered" evidence="1">
    <location>
        <begin position="72"/>
        <end position="91"/>
    </location>
</feature>
<accession>E6PCA5</accession>